<reference evidence="2 3" key="1">
    <citation type="submission" date="2024-07" db="EMBL/GenBank/DDBJ databases">
        <title>Section-level genome sequencing and comparative genomics of Aspergillus sections Usti and Cavernicolus.</title>
        <authorList>
            <consortium name="Lawrence Berkeley National Laboratory"/>
            <person name="Nybo J.L."/>
            <person name="Vesth T.C."/>
            <person name="Theobald S."/>
            <person name="Frisvad J.C."/>
            <person name="Larsen T.O."/>
            <person name="Kjaerboelling I."/>
            <person name="Rothschild-Mancinelli K."/>
            <person name="Lyhne E.K."/>
            <person name="Kogle M.E."/>
            <person name="Barry K."/>
            <person name="Clum A."/>
            <person name="Na H."/>
            <person name="Ledsgaard L."/>
            <person name="Lin J."/>
            <person name="Lipzen A."/>
            <person name="Kuo A."/>
            <person name="Riley R."/>
            <person name="Mondo S."/>
            <person name="LaButti K."/>
            <person name="Haridas S."/>
            <person name="Pangalinan J."/>
            <person name="Salamov A.A."/>
            <person name="Simmons B.A."/>
            <person name="Magnuson J.K."/>
            <person name="Chen J."/>
            <person name="Drula E."/>
            <person name="Henrissat B."/>
            <person name="Wiebenga A."/>
            <person name="Lubbers R.J."/>
            <person name="Gomes A.C."/>
            <person name="Macurrencykelacurrency M.R."/>
            <person name="Stajich J."/>
            <person name="Grigoriev I.V."/>
            <person name="Mortensen U.H."/>
            <person name="De vries R.P."/>
            <person name="Baker S.E."/>
            <person name="Andersen M.R."/>
        </authorList>
    </citation>
    <scope>NUCLEOTIDE SEQUENCE [LARGE SCALE GENOMIC DNA]</scope>
    <source>
        <strain evidence="2 3">CBS 756.74</strain>
    </source>
</reference>
<proteinExistence type="predicted"/>
<comment type="caution">
    <text evidence="2">The sequence shown here is derived from an EMBL/GenBank/DDBJ whole genome shotgun (WGS) entry which is preliminary data.</text>
</comment>
<keyword evidence="3" id="KW-1185">Reference proteome</keyword>
<evidence type="ECO:0000313" key="3">
    <source>
        <dbReference type="Proteomes" id="UP001610444"/>
    </source>
</evidence>
<feature type="compositionally biased region" description="Polar residues" evidence="1">
    <location>
        <begin position="1"/>
        <end position="28"/>
    </location>
</feature>
<dbReference type="EMBL" id="JBFXLR010000057">
    <property type="protein sequence ID" value="KAL2841481.1"/>
    <property type="molecule type" value="Genomic_DNA"/>
</dbReference>
<gene>
    <name evidence="2" type="ORF">BJX68DRAFT_245487</name>
</gene>
<name>A0ABR4JNR9_9EURO</name>
<protein>
    <recommendedName>
        <fullName evidence="4">Tubby C-terminal-like domain-containing protein</fullName>
    </recommendedName>
</protein>
<evidence type="ECO:0000313" key="2">
    <source>
        <dbReference type="EMBL" id="KAL2841481.1"/>
    </source>
</evidence>
<accession>A0ABR4JNR9</accession>
<dbReference type="RefSeq" id="XP_070894576.1">
    <property type="nucleotide sequence ID" value="XM_071041502.1"/>
</dbReference>
<dbReference type="GeneID" id="98156666"/>
<evidence type="ECO:0008006" key="4">
    <source>
        <dbReference type="Google" id="ProtNLM"/>
    </source>
</evidence>
<evidence type="ECO:0000256" key="1">
    <source>
        <dbReference type="SAM" id="MobiDB-lite"/>
    </source>
</evidence>
<sequence>MLTSSSNSLPFGANENKSSDVGLQTPSSRESDSADDQSLSLESSRLYHIYHTPIRYDYRVSNAEKKPLYFVYNSHLTPDKADITVHTGDDKNAPIAGVCKFIHLSRHCKVGLGDPQRAGSMVWEDLQCQNFRMTKYRFEMSIPSAHGGYERRSFLWKRTQSVGADGDSPSFFSLRNFKLVDESNGQNVAVFTSNSFKSPRKNGKLQVAADYGPDFDMMALITLLAMYERIRRRTGGKGGGGGGGGDGG</sequence>
<feature type="region of interest" description="Disordered" evidence="1">
    <location>
        <begin position="1"/>
        <end position="37"/>
    </location>
</feature>
<organism evidence="2 3">
    <name type="scientific">Aspergillus pseudodeflectus</name>
    <dbReference type="NCBI Taxonomy" id="176178"/>
    <lineage>
        <taxon>Eukaryota</taxon>
        <taxon>Fungi</taxon>
        <taxon>Dikarya</taxon>
        <taxon>Ascomycota</taxon>
        <taxon>Pezizomycotina</taxon>
        <taxon>Eurotiomycetes</taxon>
        <taxon>Eurotiomycetidae</taxon>
        <taxon>Eurotiales</taxon>
        <taxon>Aspergillaceae</taxon>
        <taxon>Aspergillus</taxon>
        <taxon>Aspergillus subgen. Nidulantes</taxon>
    </lineage>
</organism>
<dbReference type="Proteomes" id="UP001610444">
    <property type="component" value="Unassembled WGS sequence"/>
</dbReference>